<feature type="region of interest" description="Disordered" evidence="1">
    <location>
        <begin position="535"/>
        <end position="557"/>
    </location>
</feature>
<organism evidence="2">
    <name type="scientific">Fagus sylvatica</name>
    <name type="common">Beechnut</name>
    <dbReference type="NCBI Taxonomy" id="28930"/>
    <lineage>
        <taxon>Eukaryota</taxon>
        <taxon>Viridiplantae</taxon>
        <taxon>Streptophyta</taxon>
        <taxon>Embryophyta</taxon>
        <taxon>Tracheophyta</taxon>
        <taxon>Spermatophyta</taxon>
        <taxon>Magnoliopsida</taxon>
        <taxon>eudicotyledons</taxon>
        <taxon>Gunneridae</taxon>
        <taxon>Pentapetalae</taxon>
        <taxon>rosids</taxon>
        <taxon>fabids</taxon>
        <taxon>Fagales</taxon>
        <taxon>Fagaceae</taxon>
        <taxon>Fagus</taxon>
    </lineage>
</organism>
<name>A0A2N9GF32_FAGSY</name>
<dbReference type="AlphaFoldDB" id="A0A2N9GF32"/>
<evidence type="ECO:0000256" key="1">
    <source>
        <dbReference type="SAM" id="MobiDB-lite"/>
    </source>
</evidence>
<reference evidence="2" key="1">
    <citation type="submission" date="2018-02" db="EMBL/GenBank/DDBJ databases">
        <authorList>
            <person name="Cohen D.B."/>
            <person name="Kent A.D."/>
        </authorList>
    </citation>
    <scope>NUCLEOTIDE SEQUENCE</scope>
</reference>
<evidence type="ECO:0000313" key="2">
    <source>
        <dbReference type="EMBL" id="SPC98038.1"/>
    </source>
</evidence>
<proteinExistence type="predicted"/>
<sequence length="557" mass="60350">MARISTQRLGGLDFGLVTSISAWLGRIMARWLGSRLFLVGSPCQGNAKAKACRNACCQGNAMAAKDATAKAWAAHAKALLPSNMVPRYGWVPRRRKMCLPRWAAKAMPWCQGMPRPRHGLPRPNGARLTAKWLPELEWVPMPRHVLPRQCHSNCQGIAKDGLPRPRHVAKEWLPRHATAKAWACQGICQGNAMVATAKAWAAKAKAFFISEMLNAAKDGLPRNGCPCQGCAAKAMPNATAKAWAAHAKACAAKAMPWLPRPRHGLPMPKCHAKACHGQGMGCPAKIAAKAMPSAKVPRPKWVPRPNCCQGNDAKACHGQMDEMPRQVWWLPRPNMPSRAAKATWLRHATAKAWAAKPRHVWAAKACHGQICQSCQGNAMAAKACHGQGMGCQGQGMCCQAMPWLPITRPRHGLPMPRMCCQGYGIHAKAKAIGSMPRHVLPRQFFENGLVGQGMCCQGYAWCQGMTAKACAAKAMPVPMHGQGMGCPCQGCAAKAMPWLPRLATAKALAAKAKASHLPITWAMPTAAHAKAVLPRKPCQGMPRPNRSKAWPRLMPRI</sequence>
<accession>A0A2N9GF32</accession>
<dbReference type="EMBL" id="OIVN01001824">
    <property type="protein sequence ID" value="SPC98038.1"/>
    <property type="molecule type" value="Genomic_DNA"/>
</dbReference>
<gene>
    <name evidence="2" type="ORF">FSB_LOCUS25920</name>
</gene>
<protein>
    <submittedName>
        <fullName evidence="2">Uncharacterized protein</fullName>
    </submittedName>
</protein>